<organism evidence="3">
    <name type="scientific">freshwater metagenome</name>
    <dbReference type="NCBI Taxonomy" id="449393"/>
    <lineage>
        <taxon>unclassified sequences</taxon>
        <taxon>metagenomes</taxon>
        <taxon>ecological metagenomes</taxon>
    </lineage>
</organism>
<dbReference type="Pfam" id="PF10066">
    <property type="entry name" value="DUF2304"/>
    <property type="match status" value="1"/>
</dbReference>
<sequence>MSVVTRQAIFLATSGLVFSIIILAISRQRTLSFRFIVGWLFLGLSIMLSSVFVYGVIPLSEALGLTPATLGLAAGVLIPVGIAVELSVTASRQQNQIRHLVEELALLDDRINELEGHKSGTST</sequence>
<feature type="transmembrane region" description="Helical" evidence="2">
    <location>
        <begin position="6"/>
        <end position="25"/>
    </location>
</feature>
<protein>
    <submittedName>
        <fullName evidence="3">Unannotated protein</fullName>
    </submittedName>
</protein>
<feature type="coiled-coil region" evidence="1">
    <location>
        <begin position="90"/>
        <end position="117"/>
    </location>
</feature>
<name>A0A6J7KWF5_9ZZZZ</name>
<dbReference type="AlphaFoldDB" id="A0A6J7KWF5"/>
<keyword evidence="2" id="KW-1133">Transmembrane helix</keyword>
<evidence type="ECO:0000313" key="3">
    <source>
        <dbReference type="EMBL" id="CAB4960738.1"/>
    </source>
</evidence>
<dbReference type="EMBL" id="CAFBNR010000020">
    <property type="protein sequence ID" value="CAB4960738.1"/>
    <property type="molecule type" value="Genomic_DNA"/>
</dbReference>
<keyword evidence="2" id="KW-0472">Membrane</keyword>
<evidence type="ECO:0000256" key="1">
    <source>
        <dbReference type="SAM" id="Coils"/>
    </source>
</evidence>
<gene>
    <name evidence="3" type="ORF">UFOPK3879_00589</name>
</gene>
<keyword evidence="2" id="KW-0812">Transmembrane</keyword>
<accession>A0A6J7KWF5</accession>
<evidence type="ECO:0000256" key="2">
    <source>
        <dbReference type="SAM" id="Phobius"/>
    </source>
</evidence>
<feature type="transmembrane region" description="Helical" evidence="2">
    <location>
        <begin position="69"/>
        <end position="88"/>
    </location>
</feature>
<proteinExistence type="predicted"/>
<feature type="transmembrane region" description="Helical" evidence="2">
    <location>
        <begin position="37"/>
        <end position="57"/>
    </location>
</feature>
<keyword evidence="1" id="KW-0175">Coiled coil</keyword>
<dbReference type="InterPro" id="IPR019277">
    <property type="entry name" value="DUF2304"/>
</dbReference>
<reference evidence="3" key="1">
    <citation type="submission" date="2020-05" db="EMBL/GenBank/DDBJ databases">
        <authorList>
            <person name="Chiriac C."/>
            <person name="Salcher M."/>
            <person name="Ghai R."/>
            <person name="Kavagutti S V."/>
        </authorList>
    </citation>
    <scope>NUCLEOTIDE SEQUENCE</scope>
</reference>